<dbReference type="GO" id="GO:0005737">
    <property type="term" value="C:cytoplasm"/>
    <property type="evidence" value="ECO:0007669"/>
    <property type="project" value="TreeGrafter"/>
</dbReference>
<dbReference type="GO" id="GO:0043041">
    <property type="term" value="P:amino acid activation for nonribosomal peptide biosynthetic process"/>
    <property type="evidence" value="ECO:0007669"/>
    <property type="project" value="TreeGrafter"/>
</dbReference>
<dbReference type="InterPro" id="IPR020806">
    <property type="entry name" value="PKS_PP-bd"/>
</dbReference>
<dbReference type="Gene3D" id="3.30.559.10">
    <property type="entry name" value="Chloramphenicol acetyltransferase-like domain"/>
    <property type="match status" value="5"/>
</dbReference>
<dbReference type="Gene3D" id="3.40.50.1820">
    <property type="entry name" value="alpha/beta hydrolase"/>
    <property type="match status" value="1"/>
</dbReference>
<feature type="region of interest" description="Disordered" evidence="6">
    <location>
        <begin position="1333"/>
        <end position="1358"/>
    </location>
</feature>
<dbReference type="SMART" id="SM00823">
    <property type="entry name" value="PKS_PP"/>
    <property type="match status" value="5"/>
</dbReference>
<proteinExistence type="inferred from homology"/>
<dbReference type="PANTHER" id="PTHR45527:SF1">
    <property type="entry name" value="FATTY ACID SYNTHASE"/>
    <property type="match status" value="1"/>
</dbReference>
<dbReference type="CDD" id="cd02440">
    <property type="entry name" value="AdoMet_MTases"/>
    <property type="match status" value="3"/>
</dbReference>
<evidence type="ECO:0000256" key="1">
    <source>
        <dbReference type="ARBA" id="ARBA00022450"/>
    </source>
</evidence>
<dbReference type="CDD" id="cd19531">
    <property type="entry name" value="LCL_NRPS-like"/>
    <property type="match status" value="5"/>
</dbReference>
<dbReference type="SUPFAM" id="SSF53335">
    <property type="entry name" value="S-adenosyl-L-methionine-dependent methyltransferases"/>
    <property type="match status" value="4"/>
</dbReference>
<reference evidence="8 9" key="1">
    <citation type="journal article" date="2014" name="BMC Genomics">
        <title>Comparative genome sequencing reveals chemotype-specific gene clusters in the toxigenic black mold Stachybotrys.</title>
        <authorList>
            <person name="Semeiks J."/>
            <person name="Borek D."/>
            <person name="Otwinowski Z."/>
            <person name="Grishin N.V."/>
        </authorList>
    </citation>
    <scope>NUCLEOTIDE SEQUENCE [LARGE SCALE GENOMIC DNA]</scope>
    <source>
        <strain evidence="9">CBS 109288 / IBT 7711</strain>
    </source>
</reference>
<dbReference type="Gene3D" id="3.30.559.30">
    <property type="entry name" value="Nonribosomal peptide synthetase, condensation domain"/>
    <property type="match status" value="5"/>
</dbReference>
<dbReference type="Gene3D" id="3.40.50.980">
    <property type="match status" value="10"/>
</dbReference>
<dbReference type="CDD" id="cd05930">
    <property type="entry name" value="A_NRPS"/>
    <property type="match status" value="5"/>
</dbReference>
<evidence type="ECO:0000256" key="5">
    <source>
        <dbReference type="ARBA" id="ARBA00029454"/>
    </source>
</evidence>
<dbReference type="InterPro" id="IPR045851">
    <property type="entry name" value="AMP-bd_C_sf"/>
</dbReference>
<feature type="domain" description="Carrier" evidence="7">
    <location>
        <begin position="2924"/>
        <end position="2998"/>
    </location>
</feature>
<organism evidence="8 9">
    <name type="scientific">Stachybotrys chartarum (strain CBS 109288 / IBT 7711)</name>
    <name type="common">Toxic black mold</name>
    <name type="synonym">Stilbospora chartarum</name>
    <dbReference type="NCBI Taxonomy" id="1280523"/>
    <lineage>
        <taxon>Eukaryota</taxon>
        <taxon>Fungi</taxon>
        <taxon>Dikarya</taxon>
        <taxon>Ascomycota</taxon>
        <taxon>Pezizomycotina</taxon>
        <taxon>Sordariomycetes</taxon>
        <taxon>Hypocreomycetidae</taxon>
        <taxon>Hypocreales</taxon>
        <taxon>Stachybotryaceae</taxon>
        <taxon>Stachybotrys</taxon>
    </lineage>
</organism>
<dbReference type="InterPro" id="IPR001242">
    <property type="entry name" value="Condensation_dom"/>
</dbReference>
<dbReference type="Proteomes" id="UP000028045">
    <property type="component" value="Unassembled WGS sequence"/>
</dbReference>
<dbReference type="GO" id="GO:0072330">
    <property type="term" value="P:monocarboxylic acid biosynthetic process"/>
    <property type="evidence" value="ECO:0007669"/>
    <property type="project" value="UniProtKB-ARBA"/>
</dbReference>
<dbReference type="PROSITE" id="PS50075">
    <property type="entry name" value="CARRIER"/>
    <property type="match status" value="5"/>
</dbReference>
<dbReference type="Gene3D" id="3.40.50.150">
    <property type="entry name" value="Vaccinia Virus protein VP39"/>
    <property type="match status" value="4"/>
</dbReference>
<evidence type="ECO:0000313" key="9">
    <source>
        <dbReference type="Proteomes" id="UP000028045"/>
    </source>
</evidence>
<dbReference type="Pfam" id="PF00501">
    <property type="entry name" value="AMP-binding"/>
    <property type="match status" value="5"/>
</dbReference>
<dbReference type="FunFam" id="3.30.300.30:FF:000015">
    <property type="entry name" value="Nonribosomal peptide synthase SidD"/>
    <property type="match status" value="1"/>
</dbReference>
<dbReference type="InterPro" id="IPR029063">
    <property type="entry name" value="SAM-dependent_MTases_sf"/>
</dbReference>
<dbReference type="InterPro" id="IPR023213">
    <property type="entry name" value="CAT-like_dom_sf"/>
</dbReference>
<keyword evidence="3" id="KW-0436">Ligase</keyword>
<dbReference type="NCBIfam" id="TIGR01733">
    <property type="entry name" value="AA-adenyl-dom"/>
    <property type="match status" value="5"/>
</dbReference>
<evidence type="ECO:0000256" key="4">
    <source>
        <dbReference type="ARBA" id="ARBA00022737"/>
    </source>
</evidence>
<feature type="domain" description="Carrier" evidence="7">
    <location>
        <begin position="6982"/>
        <end position="7056"/>
    </location>
</feature>
<dbReference type="InterPro" id="IPR020845">
    <property type="entry name" value="AMP-binding_CS"/>
</dbReference>
<dbReference type="Gene3D" id="3.30.300.30">
    <property type="match status" value="9"/>
</dbReference>
<dbReference type="InterPro" id="IPR000873">
    <property type="entry name" value="AMP-dep_synth/lig_dom"/>
</dbReference>
<feature type="domain" description="Carrier" evidence="7">
    <location>
        <begin position="5492"/>
        <end position="5567"/>
    </location>
</feature>
<evidence type="ECO:0000256" key="2">
    <source>
        <dbReference type="ARBA" id="ARBA00022553"/>
    </source>
</evidence>
<dbReference type="InterPro" id="IPR006162">
    <property type="entry name" value="Ppantetheine_attach_site"/>
</dbReference>
<evidence type="ECO:0000313" key="8">
    <source>
        <dbReference type="EMBL" id="KEY64595.1"/>
    </source>
</evidence>
<accession>A0A084AH16</accession>
<dbReference type="HOGENOM" id="CLU_000033_0_0_1"/>
<protein>
    <recommendedName>
        <fullName evidence="7">Carrier domain-containing protein</fullName>
    </recommendedName>
</protein>
<dbReference type="FunFam" id="3.30.300.30:FF:000084">
    <property type="entry name" value="Enniatin synthase"/>
    <property type="match status" value="2"/>
</dbReference>
<keyword evidence="1" id="KW-0596">Phosphopantetheine</keyword>
<dbReference type="GO" id="GO:0031177">
    <property type="term" value="F:phosphopantetheine binding"/>
    <property type="evidence" value="ECO:0007669"/>
    <property type="project" value="InterPro"/>
</dbReference>
<evidence type="ECO:0000259" key="7">
    <source>
        <dbReference type="PROSITE" id="PS50075"/>
    </source>
</evidence>
<dbReference type="NCBIfam" id="NF003417">
    <property type="entry name" value="PRK04813.1"/>
    <property type="match status" value="9"/>
</dbReference>
<dbReference type="Pfam" id="PF00550">
    <property type="entry name" value="PP-binding"/>
    <property type="match status" value="5"/>
</dbReference>
<name>A0A084AH16_STACB</name>
<dbReference type="InterPro" id="IPR000073">
    <property type="entry name" value="AB_hydrolase_1"/>
</dbReference>
<dbReference type="EMBL" id="KL648733">
    <property type="protein sequence ID" value="KEY64595.1"/>
    <property type="molecule type" value="Genomic_DNA"/>
</dbReference>
<keyword evidence="2" id="KW-0597">Phosphoprotein</keyword>
<dbReference type="InterPro" id="IPR013217">
    <property type="entry name" value="Methyltransf_12"/>
</dbReference>
<dbReference type="InterPro" id="IPR010071">
    <property type="entry name" value="AA_adenyl_dom"/>
</dbReference>
<keyword evidence="4" id="KW-0677">Repeat</keyword>
<dbReference type="SUPFAM" id="SSF56801">
    <property type="entry name" value="Acetyl-CoA synthetase-like"/>
    <property type="match status" value="5"/>
</dbReference>
<evidence type="ECO:0000256" key="3">
    <source>
        <dbReference type="ARBA" id="ARBA00022598"/>
    </source>
</evidence>
<keyword evidence="9" id="KW-1185">Reference proteome</keyword>
<evidence type="ECO:0000256" key="6">
    <source>
        <dbReference type="SAM" id="MobiDB-lite"/>
    </source>
</evidence>
<gene>
    <name evidence="8" type="ORF">S7711_03654</name>
</gene>
<dbReference type="SUPFAM" id="SSF53474">
    <property type="entry name" value="alpha/beta-Hydrolases"/>
    <property type="match status" value="1"/>
</dbReference>
<sequence>MEEHLQLFTMIAQIGHTGPGEMSYSQEHLWRLQRQGASSVLHSNSVAIRLRGPVRLHALEASLQTLQSRHDILRSAFFHRDGVSVQSVLPSLPNALSVVHIDPRDEEALSYALLSDRTTPLDLATGPGWRCSIYRLTEDRHVLSIVIHSIVGDSSSMAILLHELSLFYSAIIHDQDPLSSVKPITVQYRDFSVWQRQKKQNQASEHRAQLDHWSQQLEESTPGRILADKPRPDSLSGETSKAKLSSVRGELYRSLQQYCEDYQVTPFIVLLAAFRATHYRMTGAIDVTIGVPNDGRHLPELKGMIGPCSSIQDIRIRVEDDSFEELIRRVKTTMEVAMSSLNISFERMVSELETKAQSRHCPAQIIFSLEPQENRQFELEDIQCEPLGLDKKSEFDLEFNLFQDTDSLQGEVLFSNDLYHAQTIDSLLSVFHELLKQGLEEPNTPIISLSLKGGHSALEEMGLIEIERTDYPRESSLIDVFRQRMTAHPERVAVKDGSGTQLTYAQLNSSSNHLARWLAGQSLAPETLVGVLAGRSCHTVIAFLGILRANLAYLPMDIKWPTGRIAKILSSVDGRKLVLLGPDVGPPQLDQTDIQFVTIDEILKRTATDTPTKPRDDGEAASPSGSSLAYVMFTSGSTGVPKGVMIEHRGVMRLAVQNQISDRLSHSTLVMAHMSNIAFDVSTWEIYATLLNGGTLICIGEMEKLDFLALGKVFAQERVSVAFFPPALLKHCLADSPATISALEMMKVGGDRLDPQDISTALRFMRGDIINAYGPTENTGCSTLYYVPRNESFLGNVPIGNSINNSGAYVMDSHLRLVPLGVVGELVVAGDGLARGYLDPKQNDHRFVNVRVVEESDPIRAYRTGDLVRRRPSDGQLEFLGRIDEQVKIRGHRVELLEIENALRNHISVSDAAVMMSSHQDTESYIVGFVTANQNDQQSIQNVQNEHVNGWNELSAHNYMALENVSGQKIGRDFQGWTSMYDGAQIEEETMNEWLDDTIASLVARCSPRHVLEVGTGSGMILFNIADKGLESYVGIEPAEEAIAFVTKKSKLVPGLTDKINIIKATAAEVLDVAGNNSFDTIVINSVAQCFPSLEYFATAIDDLLKLNGVNTLFLGDIRSYALFKDFQVSMALGTTDPPESKTALIKKMSEVEKAEQELLIDPAFFTSLQDQYPRLIKHVEIVPKRMKAANELSCYRYAAVVHLKGRQIDVVDVEDDQWIDFRAFGLDRQGLGELLQKSTESTSITAISNIPYTFISLERCIVESLGTGSGENLEGSDWLSTLRREGQNEHSMSALDLVQLSHSADCEVEISWARQHSQHGGLDAIFHRRRPEGQGGSARFKFPTDHELQPSRPLSSRPLQQQLEYKLESELRGTLQAQLPSFMVPRTIRVLERLPTNANGKIDRRELTRIAQSLKTERDTTQVPAKDLVEKVICEEFSNILKLDIGVADNFFRLGGHSLAALQVASRISRRLNVSITIRDIFDQPVVSLLADRLRPAVGSQQYVPIHRMDHDSETVVQSFAQERLWFLDQLYPGSVWYVIPMAMRIRGSLRLDALKVAISAIEKRHETLRTVFSHRKGVNIQSVLPFSPKDLKVVDIGPSRLLQALKVDNTPFDLKTEPGWRVSLYRISEDHHVLSIVMHHIVSDGWSGDILRRELEIFYSIALQGQDPLSVQDEVVLSKIKPLPIRYRDFSVWQREPDQIIEQQKQLEYWINQLKASRPAELPADKPRPNVLSGKAGIETISIQGLLYQRLQAYCQDRQVTPFVTLLAAFRATHYRFTRSQDIVIGTPNANRSRPELEDMIGFFVNLQCLRFKMEEEDESFEELVSQTRIITNEAAERQDVPFERIVSELEVNRDLSRNPLAQITFALHSQMDLNQFTLEGLNVESIPLEAPSRFDLEFHMYQQQESLRGELLYSKDLYHAKTIQAVLSTFQEILKHALDHPKIPLASLPLLGCHSLNQMGLLDVQRTNYPRESSLVDVFLDQVSAHPGRVAVKDGSTQLSYAELEHLSAQVSQWLAMQSFASESLIGVLAGRSWQTIVTFLGIIRTGLAYLPLDAKWPTQRINSILASIPGGKLVISGSNVEVPTQWPPETSFLGFEEILNSMKTTKPTSLGMKPATGPTATKLAYAMFTSGSTGRPKGVMIEHRNVLRLAMKNAITAQLPAHPIIAHMSNIAFDASTWEIWTALLNGGMLVCIGKMDVLEFSTLAHIFAQDNVMAAFFPPALLKQCLLECPTAIKPLCLIVLGGDRADARDIATAQKIMNQGKIINGYGPTENTGFSTLYCVPVTDESVNGVPIGKAISNSGAYVMDSQLRLLPIGAIGELVVTGDGLARGYLDSRQAVNPFVHIEINGDLIRAYRTGDYVRHRPQDGELEFFGRIDSQVKIRGHRVELAEIEHALQMHGSVSDAAAVICQRDDGDPQVVSFVTVLDDSESADQDTHDELIEAWQGLFDGDKYTKLSDLQNQEVGRDFVGWTSMYNGEDIDKDDMNEWLDDTIASLLNKSSLGNVLEIGTGSGMILFNITEGLESYTGLDPSQQAVNFVSKQAKLFPGLAEKVHVRQGTAADINAQGRIQADTVVINSVVQYFPTLEYLANTIEDLLRLDGVTTLFFGDIRSYAMYKEFQVSMALHGCGERGLSRDFVQRKMMEIEQVEQELLVDPAFFTALQNQYSDLVEHVEILPKRMKAVNELSCYRYAAVIHVKGKFKPGDIAEIQEDKWIDFQASGLTGEKLQRLLQCSSSSVTAVSNIPNGPTALERAIVRSINFDAKDRFVDDEEWDSFIRAEAQNSPSMSAFELAQLAKSVGRQVEISWSRQHSLRGSLDAIFYCRKEADQGRAMFKFPTDHQSKSCRQLCSQPLRQQLDFKIETELRHSLETQLPSFMIPKTIKLIDKLPVTTNGKIDRRALQKAALNLTTASRNDVVKVAPRDEIEQALCDEFRNILQVDVGVSDNFFDLGGHSLTATRVASRISKRLHTRVTVRDIFEHPVVAELAEKLRYASGSHNYTPIHAAKHTGPVELSFSQERLWFLDQLYPESLSYLMPLAMDLRGPLHLKALEASLSTIEQRHETLRTTFSYIDRKNMQTVMPFSPKPLRVFNVEPESSHSFDSFENPSTLPEGLKIEQRTPFNLEIEPGWRVSVFRLTEHHHILSIVMHHIISDGWSVNVLRRELETFYSRFIQGQEPIASEKPLNLQFKDFAVWQRRQEQVSEHQKQLEYWVKQLEASRPAEIPSDKQRPNMLSGKAHSQPASIQGPLYDKLQRYCQGRQVTMFVVLLTAFRVTHYRLTGLEDASIGTFNANRNRPELEKLIGFFVNLQCIRIRINDVSFDDLVDQVRSTMNEASARQDVPFDQIVSKLQRSRDLSRNPLAQITFALHSEMSLDQFALPGITASSISPEPTSRFDLEFHLFNKEKQRGIEGEIVFSQDLYHRKTISSMLSVFQQVLAEALDKPRLSVLSLPLNGGYSALRQMGLLGIEQTNIPRNLSLVDLFVEQAMAHPDTLAVKDKSSQLTYTQLDQYSNRLARWLATWSFPPETLIGVLANRSCQTIVAFLGIIRANLAYLPMDTKWPAERIDGILSNLNGQKLVLVGANIVTPSLKAAADTEWLYLDELLNSLEDSHQNLPALPTAPIANSLAYTMFTSGSTGKPKGVMIEHRSIARLATKNGIADLLPASPIVAHMTNLGFDVSTWEIFTAILNGGTLVCIDTLDVLDFQKLGKTFAQEGVIAAFFPPALLKQYLMHFSTDSPAAIRNLQLLVVGGERADPRDMSRARSLVKGRVVNGYGPTENTGFCTLYCLPDEEAEEAFVDNVPIGNAIANSNAYVMDTRQQLVPLGVIGELVTTGDCLARGYFDHQQDVDKFIDIKIEGELVRAFRTGDYVRRRPRDGLLEFLGRIDGQIKIRGHRVELAEIEQVMLSCGLVGNAAATVRARDGTSEPELVGFIITKDLDDNDAPGQIESQVRDALHVKLPAFMVPKAIIALDHLPVDFNGKVNRQMLQEIVKEVQVTEREATKVPPRDEIEQAVCEEFSSVLQLEVGITDSFFVLGGHSLTATRLASRISRRLNVEVSVRDVFEQPIVASLATKLRPIIGSKTDIAIPQIDHSGWVEQSFAQERLWFLDQLYPGPMYLMPIAMTLKGHLQLDALRSAILALEKRHQSLRTVFAHQDGVNVQRVIPYTDSSDTFRVVDIDLKDGAGLRHALRQDQTTPFDLTKKPAWRVSVYRIAKNHHVLSIVMHHIISDGWSMDILRYPLSQVEPLPIQYQDFSVWQRKQAAEHQRQLGYWIKQLDGSRPAELLVDKPRPQALSGEAGFETITLSGSFVQKLKNYCSERQVTPYMVLLAAFRATHYRLTGSQDATIGTPNSNRTRPELEGIIGFFVNLQCIRTTVEGDTFDQLVEKVRSATNAAAAMPDLPFERLVSELGISRELSRNPIAQIAFVLHSQTNLEQFNLDNLAIEPIEFSATSRFDLEFHFLQKQEALEGRVLYSKDLFHKETATSMLLVFREIIEQGLESPDSPVASLRFTGGSSLLSLKAMGLIDIEWTDYGRKSSLVDVFFQQVAAYPHRVAVKDNTMCLTYTQLDQWSDRLAGWLSQRSLPAESLIGVCSSRSCQTIIAFLGILKANLAYLPLDIEWPAERLCSILSSIQGHKTVLLGSKSAHSRIRHADTEFISLEEILDSLKEADPDAVQTAAKPSATSLAYAIFTSGSTGKPKGVLIEHRSIVRLAVKNNISRHLPKFPCVAHMCNIAFDVSTWEIYTALLNGGTLICIDKTEALDFPLLQEVFARERVEVALFPPALLKQCLSESPATISELKLLLLGGDRADPRDISKASRIMDGLIINAYGPTENTGCSTLYCMSAAGSFLESKDFINGVPIGNSLSNSGAYVTDEKMQLVPVGVIGELVVTGDGLARGYINPSQNAGRFVNITIDEETVRAYRTGDYVRRRPVDGQLEFFGRIDQQVKVRGHRVELTEVEQALLGHKLVSGATAVLCHQENQDSFIVGFVTLNGDENSQLSTQNSQDQLVENWHELFDSNNYNALDTLQRQQVGRDFVGWTSMYDGSEIDKIEMNEWLDETISCLFGSSQHLGRVLEIGTGSGMMLFNIIDRLESYVGLEPSRRAVGFVTKKLNHNPDMNRKARVHQGTATDLSLVAKDFTPDTIILNSVVQYFPSLEYLSGVVESLLSQFPSIKTLFFGDVRSYPLYREFRVSMSLHGVEEPASKENMRNKMNELERREQELLVDPGFFTALKDRFPHLIEHVEIMPKKMKAANELSAYRYAAVLHVKNQQQRRIIDIDENKWLDFQATGLRAHTLEKLLRQAPGSDVTAVSNIPHRLTTLESRIVDALDNGANEEGEWLSRLQEGSRHIPSLSPHDIIELSERVGCQVEISWGRQHAQRGGLDAVFHYFRPQNQDGRVLFSFPTDYNLIPSRKFSSQPYRQQADQLIESELRVVAQNLLPSFMVPQKIKALDKFPVTTNGKVDRRALLEMARTTGTAKIHISKAPPRDDIERALCEELGDVLKSNDISINDNFFELGGHSLTATRYASRISRRLNVNITVRDIFEQPVVAGLADKLRPAVGSRAYESIPRAEYSGPFKQSFAQERLWFLNQLYPASSWYMMPMSLRIRGPLQLDALQAALHALECRHETLRTTFSTKDGANLQVILPFSPTPLKVTEMKNEEQLLQYIHQDQTVPFDLRTQPGWRLSIYRLSDDHHVLSVVMHHIVSDGWSVDILRNELQAFYTAAVRGQDVLSQVKPLPIQYRDFSVWQRQDEQASEHQLQLEYWIQNLESSRPAELPTNRPRPGVLSTKAGTEAVSIEDEQYRKLQKFCQDHQVTPFVVLLSIFRATHYRLTGSQDATLGTPVANRNRPELEGLIGFFVNLQCIRIKIEEEDSFEDLVDQVRIATNNSIARQDVPFEMIVSRLERSRDLSRNPLVQMTFALHSQMNLDQFSLGSLSVELMAQDSASRFDLEFHLYQKDQSVQGQVIYSRDLFDAETIKSMISVFVKLLTQAINNPRTPIASLTLVKDHISLTHSELVNMEKTSYARDSSIVDVFVQQVTASPLRIAVKDISMELTYRELDQESSHLAGWLAQKSFAPETLIGVLSNRSCYTVLIFLGILKADLAYLPLDKKWPAERMRDILSSVQGHKLVILGPGVSVPELRPADTEFIPIEYILETPMMVTVREVQSPTATSLAYAMFTSGSTGKPKGVMAEHRGVVRLAVQNQITRLLPDSPHIAHMSNTAFDAATWEIYTALLNGGTLVCVEDALDFSALNDAFNRENIAAAFFPPALLKQCLIHFPATVSPLKVLLVGGERADPQDISTAYTYMEGKVLNVYGPTENTGFSTLYCISESEQNANGVPIGGAISNSGAYVMDSQQRLVPPGIVGELVVTGDGLARGYLNPEQDKNRFMQIQIGDALVKAYRTGDYVRCRIPDKQLEFIGRIDSQVKIRGNRVELAEIEHFLRSYESVSEAAAVLCRHNDDAQIVSFVTVSSDKQLLGDDIQNDLIEGWQGLFDTGTYVLLDSVRDQKIGRDFVGWTSMYDGTEIDKDEMNEWLDDTITSLLNGGLPGSVLEIGSGSGMILFNITEGLQAYIGIDPAAQAVRFVTQHSKQIPELASKIDVRQGTAADVKEIVGHSTPNIVVLNSVVQYFPSIDYLSKVVDDLMQLESVKTIHFGDVRSYALFQDFQASMAYHILGKNTDQPASKDSFRHKMAEIERAEQELLVDPTFFTGLQSRFVHRIEHVEILPKIMKSENELSSFRYAAVIHLKSQRQQPREIHDIAETEWVDFQAHNLNQARLQRLLERDSASPITAVSNIPYRLTALERSIIDSLQSERNEDSDDSEWLSHARNKSQSSVSFSAYDLTQLAQSAGYQIELSWSRQYSQRGGLDAIFHRLQTQDRAGSRVMFRFPSDNQLRPSRLLGSQPLLKEQDFKLEKELREKLQAQLPSFMIPKTIKVLEKLPINANGKVDRRALESKAQSLAANERKTAKVPPRDDVELAVCEEFGGVLKFEVGITDEFFALGGHSLSATQVISKINRRLHTNITPFEFFEHPTPIALSDMIKSKRIENVSDQCPWYMQLHSRSESKATIVLVHGFWGQGNVFLPLVPLLDDAFNVLLVHDPFFGKPSCPVSLTEWARVYLGDVKKMLPMNHSVILGGFSLGSMLAFEMASLWSEHFTSSPVSIILLDPGTFSMESLATINQDSAEGELAYALRIFGHDQMDMIYNHFNKFEPLWASLRRPAVYDGDCLYFVTSGNVEAGVSDLWTEICPKAEMHCVNSAHNALLDEARIAAISRLINDHCRRRIDQP</sequence>
<dbReference type="PROSITE" id="PS00455">
    <property type="entry name" value="AMP_BINDING"/>
    <property type="match status" value="1"/>
</dbReference>
<dbReference type="Pfam" id="PF00668">
    <property type="entry name" value="Condensation"/>
    <property type="match status" value="5"/>
</dbReference>
<dbReference type="InterPro" id="IPR036736">
    <property type="entry name" value="ACP-like_sf"/>
</dbReference>
<dbReference type="GO" id="GO:0016874">
    <property type="term" value="F:ligase activity"/>
    <property type="evidence" value="ECO:0007669"/>
    <property type="project" value="UniProtKB-KW"/>
</dbReference>
<dbReference type="Pfam" id="PF12697">
    <property type="entry name" value="Abhydrolase_6"/>
    <property type="match status" value="1"/>
</dbReference>
<feature type="region of interest" description="Disordered" evidence="6">
    <location>
        <begin position="203"/>
        <end position="240"/>
    </location>
</feature>
<dbReference type="Pfam" id="PF08242">
    <property type="entry name" value="Methyltransf_12"/>
    <property type="match status" value="2"/>
</dbReference>
<dbReference type="PANTHER" id="PTHR45527">
    <property type="entry name" value="NONRIBOSOMAL PEPTIDE SYNTHETASE"/>
    <property type="match status" value="1"/>
</dbReference>
<feature type="domain" description="Carrier" evidence="7">
    <location>
        <begin position="1425"/>
        <end position="1499"/>
    </location>
</feature>
<dbReference type="InterPro" id="IPR029058">
    <property type="entry name" value="AB_hydrolase_fold"/>
</dbReference>
<dbReference type="OrthoDB" id="416786at2759"/>
<dbReference type="GO" id="GO:0009403">
    <property type="term" value="P:toxin biosynthetic process"/>
    <property type="evidence" value="ECO:0007669"/>
    <property type="project" value="UniProtKB-ARBA"/>
</dbReference>
<dbReference type="SUPFAM" id="SSF47336">
    <property type="entry name" value="ACP-like"/>
    <property type="match status" value="5"/>
</dbReference>
<feature type="domain" description="Carrier" evidence="7">
    <location>
        <begin position="4009"/>
        <end position="4083"/>
    </location>
</feature>
<comment type="similarity">
    <text evidence="5">Belongs to the NRP synthetase family.</text>
</comment>
<dbReference type="InterPro" id="IPR009081">
    <property type="entry name" value="PP-bd_ACP"/>
</dbReference>
<dbReference type="FunFam" id="1.10.1200.10:FF:000016">
    <property type="entry name" value="Non-ribosomal peptide synthase"/>
    <property type="match status" value="1"/>
</dbReference>
<dbReference type="Gene3D" id="2.30.38.10">
    <property type="entry name" value="Luciferase, Domain 3"/>
    <property type="match status" value="5"/>
</dbReference>
<dbReference type="Gene3D" id="1.10.1200.10">
    <property type="entry name" value="ACP-like"/>
    <property type="match status" value="4"/>
</dbReference>
<dbReference type="SUPFAM" id="SSF52777">
    <property type="entry name" value="CoA-dependent acyltransferases"/>
    <property type="match status" value="10"/>
</dbReference>
<dbReference type="PROSITE" id="PS00012">
    <property type="entry name" value="PHOSPHOPANTETHEINE"/>
    <property type="match status" value="3"/>
</dbReference>